<comment type="caution">
    <text evidence="1">The sequence shown here is derived from an EMBL/GenBank/DDBJ whole genome shotgun (WGS) entry which is preliminary data.</text>
</comment>
<dbReference type="RefSeq" id="WP_377557740.1">
    <property type="nucleotide sequence ID" value="NZ_JBHUHQ010000016.1"/>
</dbReference>
<gene>
    <name evidence="1" type="ORF">ACFSJF_12665</name>
</gene>
<name>A0ABW4W2N7_9BACI</name>
<evidence type="ECO:0000313" key="2">
    <source>
        <dbReference type="Proteomes" id="UP001597383"/>
    </source>
</evidence>
<reference evidence="2" key="1">
    <citation type="journal article" date="2019" name="Int. J. Syst. Evol. Microbiol.">
        <title>The Global Catalogue of Microorganisms (GCM) 10K type strain sequencing project: providing services to taxonomists for standard genome sequencing and annotation.</title>
        <authorList>
            <consortium name="The Broad Institute Genomics Platform"/>
            <consortium name="The Broad Institute Genome Sequencing Center for Infectious Disease"/>
            <person name="Wu L."/>
            <person name="Ma J."/>
        </authorList>
    </citation>
    <scope>NUCLEOTIDE SEQUENCE [LARGE SCALE GENOMIC DNA]</scope>
    <source>
        <strain evidence="2">R28</strain>
    </source>
</reference>
<accession>A0ABW4W2N7</accession>
<proteinExistence type="predicted"/>
<dbReference type="Proteomes" id="UP001597383">
    <property type="component" value="Unassembled WGS sequence"/>
</dbReference>
<evidence type="ECO:0000313" key="1">
    <source>
        <dbReference type="EMBL" id="MFD2045125.1"/>
    </source>
</evidence>
<protein>
    <submittedName>
        <fullName evidence="1">PCYCGC motif-containing (Lipo)protein</fullName>
    </submittedName>
</protein>
<keyword evidence="2" id="KW-1185">Reference proteome</keyword>
<organism evidence="1 2">
    <name type="scientific">Ornithinibacillus salinisoli</name>
    <dbReference type="NCBI Taxonomy" id="1848459"/>
    <lineage>
        <taxon>Bacteria</taxon>
        <taxon>Bacillati</taxon>
        <taxon>Bacillota</taxon>
        <taxon>Bacilli</taxon>
        <taxon>Bacillales</taxon>
        <taxon>Bacillaceae</taxon>
        <taxon>Ornithinibacillus</taxon>
    </lineage>
</organism>
<sequence length="57" mass="6056">MELDSMGFGCNICIEIAETAVAKYEAGESLLDIRNFIDKTYSGSGVGPTPTPMPKGE</sequence>
<dbReference type="Pfam" id="PF13798">
    <property type="entry name" value="PCYCGC"/>
    <property type="match status" value="1"/>
</dbReference>
<dbReference type="EMBL" id="JBHUHQ010000016">
    <property type="protein sequence ID" value="MFD2045125.1"/>
    <property type="molecule type" value="Genomic_DNA"/>
</dbReference>
<dbReference type="InterPro" id="IPR025673">
    <property type="entry name" value="PCYCGC"/>
</dbReference>